<proteinExistence type="predicted"/>
<dbReference type="RefSeq" id="WP_189080054.1">
    <property type="nucleotide sequence ID" value="NZ_BMMX01000013.1"/>
</dbReference>
<accession>A0A8J3FPJ5</accession>
<evidence type="ECO:0000256" key="3">
    <source>
        <dbReference type="ARBA" id="ARBA00023163"/>
    </source>
</evidence>
<protein>
    <recommendedName>
        <fullName evidence="4">HTH luxR-type domain-containing protein</fullName>
    </recommendedName>
</protein>
<reference evidence="5" key="2">
    <citation type="submission" date="2020-09" db="EMBL/GenBank/DDBJ databases">
        <authorList>
            <person name="Sun Q."/>
            <person name="Zhou Y."/>
        </authorList>
    </citation>
    <scope>NUCLEOTIDE SEQUENCE</scope>
    <source>
        <strain evidence="5">CGMCC 4.7299</strain>
    </source>
</reference>
<keyword evidence="3" id="KW-0804">Transcription</keyword>
<keyword evidence="6" id="KW-1185">Reference proteome</keyword>
<dbReference type="PANTHER" id="PTHR44688">
    <property type="entry name" value="DNA-BINDING TRANSCRIPTIONAL ACTIVATOR DEVR_DOSR"/>
    <property type="match status" value="1"/>
</dbReference>
<keyword evidence="2" id="KW-0238">DNA-binding</keyword>
<gene>
    <name evidence="5" type="ORF">GCM10012284_32600</name>
</gene>
<dbReference type="InterPro" id="IPR016032">
    <property type="entry name" value="Sig_transdc_resp-reg_C-effctor"/>
</dbReference>
<name>A0A8J3FPJ5_9ACTN</name>
<dbReference type="PROSITE" id="PS00622">
    <property type="entry name" value="HTH_LUXR_1"/>
    <property type="match status" value="1"/>
</dbReference>
<evidence type="ECO:0000313" key="6">
    <source>
        <dbReference type="Proteomes" id="UP000656042"/>
    </source>
</evidence>
<dbReference type="InterPro" id="IPR036388">
    <property type="entry name" value="WH-like_DNA-bd_sf"/>
</dbReference>
<dbReference type="SUPFAM" id="SSF46894">
    <property type="entry name" value="C-terminal effector domain of the bipartite response regulators"/>
    <property type="match status" value="1"/>
</dbReference>
<organism evidence="5 6">
    <name type="scientific">Mangrovihabitans endophyticus</name>
    <dbReference type="NCBI Taxonomy" id="1751298"/>
    <lineage>
        <taxon>Bacteria</taxon>
        <taxon>Bacillati</taxon>
        <taxon>Actinomycetota</taxon>
        <taxon>Actinomycetes</taxon>
        <taxon>Micromonosporales</taxon>
        <taxon>Micromonosporaceae</taxon>
        <taxon>Mangrovihabitans</taxon>
    </lineage>
</organism>
<dbReference type="AlphaFoldDB" id="A0A8J3FPJ5"/>
<evidence type="ECO:0000256" key="2">
    <source>
        <dbReference type="ARBA" id="ARBA00023125"/>
    </source>
</evidence>
<dbReference type="EMBL" id="BMMX01000013">
    <property type="protein sequence ID" value="GGK95899.1"/>
    <property type="molecule type" value="Genomic_DNA"/>
</dbReference>
<dbReference type="Proteomes" id="UP000656042">
    <property type="component" value="Unassembled WGS sequence"/>
</dbReference>
<dbReference type="PROSITE" id="PS50043">
    <property type="entry name" value="HTH_LUXR_2"/>
    <property type="match status" value="1"/>
</dbReference>
<keyword evidence="1" id="KW-0805">Transcription regulation</keyword>
<comment type="caution">
    <text evidence="5">The sequence shown here is derived from an EMBL/GenBank/DDBJ whole genome shotgun (WGS) entry which is preliminary data.</text>
</comment>
<dbReference type="GO" id="GO:0006355">
    <property type="term" value="P:regulation of DNA-templated transcription"/>
    <property type="evidence" value="ECO:0007669"/>
    <property type="project" value="InterPro"/>
</dbReference>
<dbReference type="Pfam" id="PF00196">
    <property type="entry name" value="GerE"/>
    <property type="match status" value="1"/>
</dbReference>
<dbReference type="InterPro" id="IPR000792">
    <property type="entry name" value="Tscrpt_reg_LuxR_C"/>
</dbReference>
<evidence type="ECO:0000256" key="1">
    <source>
        <dbReference type="ARBA" id="ARBA00023015"/>
    </source>
</evidence>
<feature type="domain" description="HTH luxR-type" evidence="4">
    <location>
        <begin position="106"/>
        <end position="171"/>
    </location>
</feature>
<sequence length="176" mass="19190">MLTVSVPPGPTGGRLRIAISSPEILAHIRHKFASRGLDVRIDGLPSVEVIVTPVTGARPAASALADALNVLAGPQTRRRDPATARYRLALVAHHRRVDDPPRTAHQVDRHRPLSPREVEVMESISRGMGNADIAALLCVRQKTVKNHVNRIFTKLGARNRVEAVLTWQRIQAATPG</sequence>
<dbReference type="SMART" id="SM00421">
    <property type="entry name" value="HTH_LUXR"/>
    <property type="match status" value="1"/>
</dbReference>
<evidence type="ECO:0000313" key="5">
    <source>
        <dbReference type="EMBL" id="GGK95899.1"/>
    </source>
</evidence>
<dbReference type="Gene3D" id="1.10.10.10">
    <property type="entry name" value="Winged helix-like DNA-binding domain superfamily/Winged helix DNA-binding domain"/>
    <property type="match status" value="1"/>
</dbReference>
<reference evidence="5" key="1">
    <citation type="journal article" date="2014" name="Int. J. Syst. Evol. Microbiol.">
        <title>Complete genome sequence of Corynebacterium casei LMG S-19264T (=DSM 44701T), isolated from a smear-ripened cheese.</title>
        <authorList>
            <consortium name="US DOE Joint Genome Institute (JGI-PGF)"/>
            <person name="Walter F."/>
            <person name="Albersmeier A."/>
            <person name="Kalinowski J."/>
            <person name="Ruckert C."/>
        </authorList>
    </citation>
    <scope>NUCLEOTIDE SEQUENCE</scope>
    <source>
        <strain evidence="5">CGMCC 4.7299</strain>
    </source>
</reference>
<dbReference type="GO" id="GO:0003677">
    <property type="term" value="F:DNA binding"/>
    <property type="evidence" value="ECO:0007669"/>
    <property type="project" value="UniProtKB-KW"/>
</dbReference>
<dbReference type="PANTHER" id="PTHR44688:SF16">
    <property type="entry name" value="DNA-BINDING TRANSCRIPTIONAL ACTIVATOR DEVR_DOSR"/>
    <property type="match status" value="1"/>
</dbReference>
<dbReference type="CDD" id="cd06170">
    <property type="entry name" value="LuxR_C_like"/>
    <property type="match status" value="1"/>
</dbReference>
<evidence type="ECO:0000259" key="4">
    <source>
        <dbReference type="PROSITE" id="PS50043"/>
    </source>
</evidence>
<dbReference type="PRINTS" id="PR00038">
    <property type="entry name" value="HTHLUXR"/>
</dbReference>